<name>A0ABT7HI15_9GAMM</name>
<keyword evidence="3" id="KW-1185">Reference proteome</keyword>
<comment type="caution">
    <text evidence="2">The sequence shown here is derived from an EMBL/GenBank/DDBJ whole genome shotgun (WGS) entry which is preliminary data.</text>
</comment>
<dbReference type="RefSeq" id="WP_285368846.1">
    <property type="nucleotide sequence ID" value="NZ_JASSQD010000003.1"/>
</dbReference>
<gene>
    <name evidence="2" type="ORF">QQF73_16140</name>
</gene>
<reference evidence="2 3" key="1">
    <citation type="submission" date="2023-05" db="EMBL/GenBank/DDBJ databases">
        <title>Marinobacter albus sp. nov., a marine bacterium isolated from sand in a coastal intertidal zone of huludao.</title>
        <authorList>
            <person name="Deng T."/>
        </authorList>
    </citation>
    <scope>NUCLEOTIDE SEQUENCE [LARGE SCALE GENOMIC DNA]</scope>
    <source>
        <strain evidence="2 3">M216</strain>
    </source>
</reference>
<dbReference type="Proteomes" id="UP001223547">
    <property type="component" value="Unassembled WGS sequence"/>
</dbReference>
<feature type="signal peptide" evidence="1">
    <location>
        <begin position="1"/>
        <end position="20"/>
    </location>
</feature>
<protein>
    <recommendedName>
        <fullName evidence="4">Lysozyme inhibitor LprI N-terminal domain-containing protein</fullName>
    </recommendedName>
</protein>
<organism evidence="2 3">
    <name type="scientific">Marinobacter albus</name>
    <dbReference type="NCBI Taxonomy" id="3030833"/>
    <lineage>
        <taxon>Bacteria</taxon>
        <taxon>Pseudomonadati</taxon>
        <taxon>Pseudomonadota</taxon>
        <taxon>Gammaproteobacteria</taxon>
        <taxon>Pseudomonadales</taxon>
        <taxon>Marinobacteraceae</taxon>
        <taxon>Marinobacter</taxon>
    </lineage>
</organism>
<evidence type="ECO:0000313" key="3">
    <source>
        <dbReference type="Proteomes" id="UP001223547"/>
    </source>
</evidence>
<dbReference type="EMBL" id="JASSQD010000003">
    <property type="protein sequence ID" value="MDK9559165.1"/>
    <property type="molecule type" value="Genomic_DNA"/>
</dbReference>
<evidence type="ECO:0000256" key="1">
    <source>
        <dbReference type="SAM" id="SignalP"/>
    </source>
</evidence>
<proteinExistence type="predicted"/>
<evidence type="ECO:0008006" key="4">
    <source>
        <dbReference type="Google" id="ProtNLM"/>
    </source>
</evidence>
<sequence length="109" mass="12325">MKKAAGLAACLALVSLNGWSGEVDYDKRNMHIFCASHLSLISESLDDNGDQQQALMMLSNRHRKEARKLGATRQHFDDVGGYLNKVRRNHEQKWSRLTAQSKRVCLPNS</sequence>
<accession>A0ABT7HI15</accession>
<keyword evidence="1" id="KW-0732">Signal</keyword>
<feature type="chain" id="PRO_5046902603" description="Lysozyme inhibitor LprI N-terminal domain-containing protein" evidence="1">
    <location>
        <begin position="21"/>
        <end position="109"/>
    </location>
</feature>
<evidence type="ECO:0000313" key="2">
    <source>
        <dbReference type="EMBL" id="MDK9559165.1"/>
    </source>
</evidence>